<dbReference type="EC" id="2.7.13.3" evidence="3"/>
<dbReference type="Pfam" id="PF00512">
    <property type="entry name" value="HisKA"/>
    <property type="match status" value="1"/>
</dbReference>
<accession>A0A0H2L5S6</accession>
<sequence length="613" mass="66638">MSATAGSTDGRWRGLWRRVRRRARATVRRVVWRWRSSMQLRVVTSALVVGVLTVGALGAYLTDAMRDGLYERRAAEVDLESAQSTQQARSTLDASPAANATEAQSLLFDLFSMLQSTGSSRDVFLWQAGGSSTVGFLDLSTNPQLVDLVTPEMRAATVTADGEQYLQSVAIPVDPADPDSPVVPGIVVGSTVEVPVAGTYELYYLYDLEADQETLRFLQSVLLVGALVLLALLVGITALVTRQAVLPVRQAATVAERLADGRLDERLPVKGHDEMASLAHSFNEMARSLQDQIGRMEELSMLQRRFVSDVSHELRTPLTTIRMASEVLHSSREDFDPVSKRSTELLQTQLDRFEDLLADLLEISRFDAGAAVLDAERRDLRDVVNAAVDHAAPLAERKGVWLSVHLGDEPVTADVDPRRVERIVRNLVVNAIEHAEERPVEITVEGDGHAVAVAVRDHGVGMTADEVQHVFDRFWRADPARARTTGGTGLGLAISLEDAHLHGGWLEAWGRPARGASFRLTLPRRAGIRLQSSPLPLVSEAAVGRGLPAEWSATTPVVEDVEGTAGPADLPSVTGGIPVVLLRDPGPYPGRGTEPHPGEQPERLTSDDVQEAR</sequence>
<dbReference type="FunFam" id="1.10.287.130:FF:000010">
    <property type="entry name" value="Two-component sensor histidine kinase"/>
    <property type="match status" value="1"/>
</dbReference>
<dbReference type="SMART" id="SM00387">
    <property type="entry name" value="HATPase_c"/>
    <property type="match status" value="1"/>
</dbReference>
<evidence type="ECO:0000256" key="6">
    <source>
        <dbReference type="ARBA" id="ARBA00022679"/>
    </source>
</evidence>
<keyword evidence="6" id="KW-0808">Transferase</keyword>
<dbReference type="GO" id="GO:0000155">
    <property type="term" value="F:phosphorelay sensor kinase activity"/>
    <property type="evidence" value="ECO:0007669"/>
    <property type="project" value="InterPro"/>
</dbReference>
<organism evidence="19 20">
    <name type="scientific">Cellulosimicrobium funkei</name>
    <dbReference type="NCBI Taxonomy" id="264251"/>
    <lineage>
        <taxon>Bacteria</taxon>
        <taxon>Bacillati</taxon>
        <taxon>Actinomycetota</taxon>
        <taxon>Actinomycetes</taxon>
        <taxon>Micrococcales</taxon>
        <taxon>Promicromonosporaceae</taxon>
        <taxon>Cellulosimicrobium</taxon>
    </lineage>
</organism>
<evidence type="ECO:0000256" key="8">
    <source>
        <dbReference type="ARBA" id="ARBA00022741"/>
    </source>
</evidence>
<evidence type="ECO:0000256" key="1">
    <source>
        <dbReference type="ARBA" id="ARBA00000085"/>
    </source>
</evidence>
<dbReference type="PANTHER" id="PTHR43547">
    <property type="entry name" value="TWO-COMPONENT HISTIDINE KINASE"/>
    <property type="match status" value="1"/>
</dbReference>
<dbReference type="Gene3D" id="1.10.287.130">
    <property type="match status" value="1"/>
</dbReference>
<evidence type="ECO:0000259" key="18">
    <source>
        <dbReference type="PROSITE" id="PS50885"/>
    </source>
</evidence>
<dbReference type="InterPro" id="IPR036890">
    <property type="entry name" value="HATPase_C_sf"/>
</dbReference>
<evidence type="ECO:0000313" key="20">
    <source>
        <dbReference type="Proteomes" id="UP000035265"/>
    </source>
</evidence>
<dbReference type="PROSITE" id="PS50885">
    <property type="entry name" value="HAMP"/>
    <property type="match status" value="1"/>
</dbReference>
<evidence type="ECO:0000256" key="12">
    <source>
        <dbReference type="ARBA" id="ARBA00023012"/>
    </source>
</evidence>
<reference evidence="19 20" key="1">
    <citation type="submission" date="2014-05" db="EMBL/GenBank/DDBJ databases">
        <title>Cellulosimicrobium funkei U11 genome.</title>
        <authorList>
            <person name="Hu C."/>
            <person name="Gong Y."/>
            <person name="Wan W."/>
            <person name="Jiang M."/>
        </authorList>
    </citation>
    <scope>NUCLEOTIDE SEQUENCE [LARGE SCALE GENOMIC DNA]</scope>
    <source>
        <strain evidence="19 20">U11</strain>
    </source>
</reference>
<evidence type="ECO:0000256" key="14">
    <source>
        <dbReference type="ARBA" id="ARBA00035305"/>
    </source>
</evidence>
<evidence type="ECO:0000259" key="17">
    <source>
        <dbReference type="PROSITE" id="PS50109"/>
    </source>
</evidence>
<dbReference type="InterPro" id="IPR003661">
    <property type="entry name" value="HisK_dim/P_dom"/>
</dbReference>
<dbReference type="Pfam" id="PF00672">
    <property type="entry name" value="HAMP"/>
    <property type="match status" value="1"/>
</dbReference>
<dbReference type="EMBL" id="JNBQ01000004">
    <property type="protein sequence ID" value="KLN35522.1"/>
    <property type="molecule type" value="Genomic_DNA"/>
</dbReference>
<evidence type="ECO:0000256" key="4">
    <source>
        <dbReference type="ARBA" id="ARBA00022475"/>
    </source>
</evidence>
<keyword evidence="13 16" id="KW-0472">Membrane</keyword>
<dbReference type="InterPro" id="IPR004358">
    <property type="entry name" value="Sig_transdc_His_kin-like_C"/>
</dbReference>
<evidence type="ECO:0000256" key="11">
    <source>
        <dbReference type="ARBA" id="ARBA00022989"/>
    </source>
</evidence>
<evidence type="ECO:0000256" key="5">
    <source>
        <dbReference type="ARBA" id="ARBA00022553"/>
    </source>
</evidence>
<dbReference type="PANTHER" id="PTHR43547:SF2">
    <property type="entry name" value="HYBRID SIGNAL TRANSDUCTION HISTIDINE KINASE C"/>
    <property type="match status" value="1"/>
</dbReference>
<dbReference type="GO" id="GO:0005886">
    <property type="term" value="C:plasma membrane"/>
    <property type="evidence" value="ECO:0007669"/>
    <property type="project" value="UniProtKB-SubCell"/>
</dbReference>
<dbReference type="STRING" id="264251.FB00_07060"/>
<dbReference type="CDD" id="cd00082">
    <property type="entry name" value="HisKA"/>
    <property type="match status" value="1"/>
</dbReference>
<feature type="domain" description="HAMP" evidence="18">
    <location>
        <begin position="242"/>
        <end position="294"/>
    </location>
</feature>
<dbReference type="GO" id="GO:0005524">
    <property type="term" value="F:ATP binding"/>
    <property type="evidence" value="ECO:0007669"/>
    <property type="project" value="UniProtKB-KW"/>
</dbReference>
<dbReference type="SUPFAM" id="SSF158472">
    <property type="entry name" value="HAMP domain-like"/>
    <property type="match status" value="1"/>
</dbReference>
<dbReference type="InterPro" id="IPR005467">
    <property type="entry name" value="His_kinase_dom"/>
</dbReference>
<keyword evidence="7 16" id="KW-0812">Transmembrane</keyword>
<keyword evidence="11 16" id="KW-1133">Transmembrane helix</keyword>
<dbReference type="PRINTS" id="PR00344">
    <property type="entry name" value="BCTRLSENSOR"/>
</dbReference>
<feature type="region of interest" description="Disordered" evidence="15">
    <location>
        <begin position="582"/>
        <end position="613"/>
    </location>
</feature>
<comment type="caution">
    <text evidence="19">The sequence shown here is derived from an EMBL/GenBank/DDBJ whole genome shotgun (WGS) entry which is preliminary data.</text>
</comment>
<feature type="compositionally biased region" description="Basic and acidic residues" evidence="15">
    <location>
        <begin position="593"/>
        <end position="613"/>
    </location>
</feature>
<dbReference type="PATRIC" id="fig|264251.5.peg.1437"/>
<protein>
    <recommendedName>
        <fullName evidence="14">Sensor histidine kinase MtrB</fullName>
        <ecNumber evidence="3">2.7.13.3</ecNumber>
    </recommendedName>
</protein>
<dbReference type="Gene3D" id="6.10.340.10">
    <property type="match status" value="1"/>
</dbReference>
<dbReference type="FunFam" id="3.30.565.10:FF:000013">
    <property type="entry name" value="Two-component sensor histidine kinase"/>
    <property type="match status" value="1"/>
</dbReference>
<evidence type="ECO:0000256" key="2">
    <source>
        <dbReference type="ARBA" id="ARBA00004651"/>
    </source>
</evidence>
<gene>
    <name evidence="19" type="ORF">FB00_07060</name>
</gene>
<dbReference type="Pfam" id="PF02518">
    <property type="entry name" value="HATPase_c"/>
    <property type="match status" value="1"/>
</dbReference>
<dbReference type="InterPro" id="IPR003594">
    <property type="entry name" value="HATPase_dom"/>
</dbReference>
<dbReference type="CDD" id="cd06225">
    <property type="entry name" value="HAMP"/>
    <property type="match status" value="1"/>
</dbReference>
<dbReference type="NCBIfam" id="NF040691">
    <property type="entry name" value="MtrAB_MtrB"/>
    <property type="match status" value="1"/>
</dbReference>
<evidence type="ECO:0000256" key="9">
    <source>
        <dbReference type="ARBA" id="ARBA00022777"/>
    </source>
</evidence>
<evidence type="ECO:0000313" key="19">
    <source>
        <dbReference type="EMBL" id="KLN35522.1"/>
    </source>
</evidence>
<dbReference type="AlphaFoldDB" id="A0A0H2L5S6"/>
<name>A0A0H2L5S6_9MICO</name>
<keyword evidence="12" id="KW-0902">Two-component regulatory system</keyword>
<keyword evidence="10" id="KW-0067">ATP-binding</keyword>
<dbReference type="InterPro" id="IPR036097">
    <property type="entry name" value="HisK_dim/P_sf"/>
</dbReference>
<evidence type="ECO:0000256" key="7">
    <source>
        <dbReference type="ARBA" id="ARBA00022692"/>
    </source>
</evidence>
<dbReference type="CDD" id="cd00075">
    <property type="entry name" value="HATPase"/>
    <property type="match status" value="1"/>
</dbReference>
<dbReference type="RefSeq" id="WP_331386738.1">
    <property type="nucleotide sequence ID" value="NZ_JNBQ01000004.1"/>
</dbReference>
<comment type="subcellular location">
    <subcellularLocation>
        <location evidence="2">Cell membrane</location>
        <topology evidence="2">Multi-pass membrane protein</topology>
    </subcellularLocation>
</comment>
<evidence type="ECO:0000256" key="3">
    <source>
        <dbReference type="ARBA" id="ARBA00012438"/>
    </source>
</evidence>
<evidence type="ECO:0000256" key="13">
    <source>
        <dbReference type="ARBA" id="ARBA00023136"/>
    </source>
</evidence>
<keyword evidence="4" id="KW-1003">Cell membrane</keyword>
<feature type="domain" description="Histidine kinase" evidence="17">
    <location>
        <begin position="309"/>
        <end position="526"/>
    </location>
</feature>
<evidence type="ECO:0000256" key="10">
    <source>
        <dbReference type="ARBA" id="ARBA00022840"/>
    </source>
</evidence>
<dbReference type="SUPFAM" id="SSF55874">
    <property type="entry name" value="ATPase domain of HSP90 chaperone/DNA topoisomerase II/histidine kinase"/>
    <property type="match status" value="1"/>
</dbReference>
<keyword evidence="9 19" id="KW-0418">Kinase</keyword>
<dbReference type="SMART" id="SM00388">
    <property type="entry name" value="HisKA"/>
    <property type="match status" value="1"/>
</dbReference>
<keyword evidence="8" id="KW-0547">Nucleotide-binding</keyword>
<keyword evidence="5" id="KW-0597">Phosphoprotein</keyword>
<dbReference type="PROSITE" id="PS50109">
    <property type="entry name" value="HIS_KIN"/>
    <property type="match status" value="1"/>
</dbReference>
<proteinExistence type="predicted"/>
<comment type="catalytic activity">
    <reaction evidence="1">
        <text>ATP + protein L-histidine = ADP + protein N-phospho-L-histidine.</text>
        <dbReference type="EC" id="2.7.13.3"/>
    </reaction>
</comment>
<keyword evidence="20" id="KW-1185">Reference proteome</keyword>
<dbReference type="InterPro" id="IPR003660">
    <property type="entry name" value="HAMP_dom"/>
</dbReference>
<dbReference type="InterPro" id="IPR047669">
    <property type="entry name" value="MtrAB_MtrB"/>
</dbReference>
<dbReference type="SMART" id="SM00304">
    <property type="entry name" value="HAMP"/>
    <property type="match status" value="1"/>
</dbReference>
<feature type="transmembrane region" description="Helical" evidence="16">
    <location>
        <begin position="221"/>
        <end position="240"/>
    </location>
</feature>
<feature type="transmembrane region" description="Helical" evidence="16">
    <location>
        <begin position="42"/>
        <end position="62"/>
    </location>
</feature>
<dbReference type="Gene3D" id="3.30.565.10">
    <property type="entry name" value="Histidine kinase-like ATPase, C-terminal domain"/>
    <property type="match status" value="1"/>
</dbReference>
<dbReference type="Proteomes" id="UP000035265">
    <property type="component" value="Unassembled WGS sequence"/>
</dbReference>
<dbReference type="SUPFAM" id="SSF47384">
    <property type="entry name" value="Homodimeric domain of signal transducing histidine kinase"/>
    <property type="match status" value="1"/>
</dbReference>
<evidence type="ECO:0000256" key="15">
    <source>
        <dbReference type="SAM" id="MobiDB-lite"/>
    </source>
</evidence>
<evidence type="ECO:0000256" key="16">
    <source>
        <dbReference type="SAM" id="Phobius"/>
    </source>
</evidence>